<dbReference type="EMBL" id="CP155573">
    <property type="protein sequence ID" value="XFO64109.1"/>
    <property type="molecule type" value="Genomic_DNA"/>
</dbReference>
<evidence type="ECO:0000313" key="1">
    <source>
        <dbReference type="EMBL" id="XFO64109.1"/>
    </source>
</evidence>
<accession>A0ABZ3IFC6</accession>
<evidence type="ECO:0000313" key="2">
    <source>
        <dbReference type="Proteomes" id="UP000216752"/>
    </source>
</evidence>
<sequence length="128" mass="15006">MAAQVIPFPAKSEPNLTEMEKLIREWLFNVSEDEDFIETVASRMMNFINNYANKWFEPTFNLVVPSTLTLEERKALWVSIETGVDDTAKQVQEMINKIIVERFFLEIEIYESKEKGKTGKRELLCPKR</sequence>
<reference evidence="1" key="1">
    <citation type="submission" date="2024-05" db="EMBL/GenBank/DDBJ databases">
        <title>Isolation and characterization of Sporomusa carbonis sp. nov., a carboxydotrophic hydrogenogen in the genus of Sporomusa isolated from a charcoal burning pile.</title>
        <authorList>
            <person name="Boeer T."/>
            <person name="Rosenbaum F."/>
            <person name="Eysell L."/>
            <person name="Mueller V."/>
            <person name="Daniel R."/>
            <person name="Poehlein A."/>
        </authorList>
    </citation>
    <scope>NUCLEOTIDE SEQUENCE [LARGE SCALE GENOMIC DNA]</scope>
    <source>
        <strain evidence="1">DSM 10669</strain>
    </source>
</reference>
<dbReference type="Proteomes" id="UP000216752">
    <property type="component" value="Chromosome"/>
</dbReference>
<keyword evidence="2" id="KW-1185">Reference proteome</keyword>
<gene>
    <name evidence="1" type="ORF">SPSIL_001990</name>
</gene>
<proteinExistence type="predicted"/>
<dbReference type="RefSeq" id="WP_094605388.1">
    <property type="nucleotide sequence ID" value="NZ_CP155573.1"/>
</dbReference>
<name>A0ABZ3IFC6_9FIRM</name>
<protein>
    <submittedName>
        <fullName evidence="1">Uncharacterized protein</fullName>
    </submittedName>
</protein>
<organism evidence="1 2">
    <name type="scientific">Sporomusa silvacetica DSM 10669</name>
    <dbReference type="NCBI Taxonomy" id="1123289"/>
    <lineage>
        <taxon>Bacteria</taxon>
        <taxon>Bacillati</taxon>
        <taxon>Bacillota</taxon>
        <taxon>Negativicutes</taxon>
        <taxon>Selenomonadales</taxon>
        <taxon>Sporomusaceae</taxon>
        <taxon>Sporomusa</taxon>
    </lineage>
</organism>